<evidence type="ECO:0000256" key="2">
    <source>
        <dbReference type="SAM" id="Phobius"/>
    </source>
</evidence>
<dbReference type="Pfam" id="PF11298">
    <property type="entry name" value="DUF3099"/>
    <property type="match status" value="1"/>
</dbReference>
<dbReference type="RefSeq" id="WP_330169636.1">
    <property type="nucleotide sequence ID" value="NZ_CP137080.1"/>
</dbReference>
<dbReference type="EMBL" id="CP137080">
    <property type="protein sequence ID" value="WOQ68469.1"/>
    <property type="molecule type" value="Genomic_DNA"/>
</dbReference>
<gene>
    <name evidence="3" type="ORF">RYJ27_06910</name>
</gene>
<feature type="region of interest" description="Disordered" evidence="1">
    <location>
        <begin position="78"/>
        <end position="126"/>
    </location>
</feature>
<organism evidence="3 4">
    <name type="scientific">Microbacterium limosum</name>
    <dbReference type="NCBI Taxonomy" id="3079935"/>
    <lineage>
        <taxon>Bacteria</taxon>
        <taxon>Bacillati</taxon>
        <taxon>Actinomycetota</taxon>
        <taxon>Actinomycetes</taxon>
        <taxon>Micrococcales</taxon>
        <taxon>Microbacteriaceae</taxon>
        <taxon>Microbacterium</taxon>
    </lineage>
</organism>
<reference evidence="3 4" key="1">
    <citation type="submission" date="2023-10" db="EMBL/GenBank/DDBJ databases">
        <title>Y20.</title>
        <authorList>
            <person name="Zhang G."/>
            <person name="Ding Y."/>
        </authorList>
    </citation>
    <scope>NUCLEOTIDE SEQUENCE [LARGE SCALE GENOMIC DNA]</scope>
    <source>
        <strain evidence="3 4">Y20</strain>
    </source>
</reference>
<proteinExistence type="predicted"/>
<evidence type="ECO:0000256" key="1">
    <source>
        <dbReference type="SAM" id="MobiDB-lite"/>
    </source>
</evidence>
<keyword evidence="2" id="KW-0472">Membrane</keyword>
<keyword evidence="2" id="KW-0812">Transmembrane</keyword>
<name>A0AAU0ME80_9MICO</name>
<dbReference type="KEGG" id="mliy:RYJ27_06910"/>
<evidence type="ECO:0000313" key="3">
    <source>
        <dbReference type="EMBL" id="WOQ68469.1"/>
    </source>
</evidence>
<dbReference type="InterPro" id="IPR021449">
    <property type="entry name" value="DUF3099"/>
</dbReference>
<feature type="compositionally biased region" description="Low complexity" evidence="1">
    <location>
        <begin position="91"/>
        <end position="106"/>
    </location>
</feature>
<evidence type="ECO:0000313" key="4">
    <source>
        <dbReference type="Proteomes" id="UP001329313"/>
    </source>
</evidence>
<feature type="transmembrane region" description="Helical" evidence="2">
    <location>
        <begin position="51"/>
        <end position="72"/>
    </location>
</feature>
<keyword evidence="4" id="KW-1185">Reference proteome</keyword>
<feature type="transmembrane region" description="Helical" evidence="2">
    <location>
        <begin position="28"/>
        <end position="45"/>
    </location>
</feature>
<sequence>MRAPASHLTSTSLPQSPRDEAAARLRRYAVTMGIRIACFLLMAFVTPYGWWTWVFAAGAILLPYVAVVLANVGMDAREPRAESPERALPGAPESAPRTAAPAASPSVIRIQESPEARPVQDQNAGA</sequence>
<accession>A0AAU0ME80</accession>
<keyword evidence="2" id="KW-1133">Transmembrane helix</keyword>
<dbReference type="AlphaFoldDB" id="A0AAU0ME80"/>
<protein>
    <submittedName>
        <fullName evidence="3">DUF3099 domain-containing protein</fullName>
    </submittedName>
</protein>
<dbReference type="Proteomes" id="UP001329313">
    <property type="component" value="Chromosome"/>
</dbReference>